<gene>
    <name evidence="3" type="ORF">GND95_13560</name>
</gene>
<dbReference type="OrthoDB" id="9792686at2"/>
<organism evidence="3 4">
    <name type="scientific">Defluviitalea raffinosedens</name>
    <dbReference type="NCBI Taxonomy" id="1450156"/>
    <lineage>
        <taxon>Bacteria</taxon>
        <taxon>Bacillati</taxon>
        <taxon>Bacillota</taxon>
        <taxon>Clostridia</taxon>
        <taxon>Lachnospirales</taxon>
        <taxon>Defluviitaleaceae</taxon>
        <taxon>Defluviitalea</taxon>
    </lineage>
</organism>
<dbReference type="Pfam" id="PF14501">
    <property type="entry name" value="HATPase_c_5"/>
    <property type="match status" value="1"/>
</dbReference>
<evidence type="ECO:0000313" key="3">
    <source>
        <dbReference type="EMBL" id="KAE9629139.1"/>
    </source>
</evidence>
<dbReference type="SUPFAM" id="SSF55874">
    <property type="entry name" value="ATPase domain of HSP90 chaperone/DNA topoisomerase II/histidine kinase"/>
    <property type="match status" value="1"/>
</dbReference>
<evidence type="ECO:0000313" key="4">
    <source>
        <dbReference type="Proteomes" id="UP000483018"/>
    </source>
</evidence>
<dbReference type="PROSITE" id="PS51257">
    <property type="entry name" value="PROKAR_LIPOPROTEIN"/>
    <property type="match status" value="1"/>
</dbReference>
<dbReference type="PANTHER" id="PTHR40448">
    <property type="entry name" value="TWO-COMPONENT SENSOR HISTIDINE KINASE"/>
    <property type="match status" value="1"/>
</dbReference>
<keyword evidence="4" id="KW-1185">Reference proteome</keyword>
<feature type="transmembrane region" description="Helical" evidence="1">
    <location>
        <begin position="64"/>
        <end position="87"/>
    </location>
</feature>
<dbReference type="PANTHER" id="PTHR40448:SF1">
    <property type="entry name" value="TWO-COMPONENT SENSOR HISTIDINE KINASE"/>
    <property type="match status" value="1"/>
</dbReference>
<feature type="transmembrane region" description="Helical" evidence="1">
    <location>
        <begin position="12"/>
        <end position="29"/>
    </location>
</feature>
<evidence type="ECO:0000256" key="1">
    <source>
        <dbReference type="SAM" id="Phobius"/>
    </source>
</evidence>
<keyword evidence="1" id="KW-0812">Transmembrane</keyword>
<name>A0A7C8HD42_9FIRM</name>
<comment type="caution">
    <text evidence="3">The sequence shown here is derived from an EMBL/GenBank/DDBJ whole genome shotgun (WGS) entry which is preliminary data.</text>
</comment>
<protein>
    <submittedName>
        <fullName evidence="3">GHKL domain-containing protein</fullName>
    </submittedName>
</protein>
<accession>A0A7C8HD42</accession>
<feature type="transmembrane region" description="Helical" evidence="1">
    <location>
        <begin position="99"/>
        <end position="117"/>
    </location>
</feature>
<dbReference type="InterPro" id="IPR036890">
    <property type="entry name" value="HATPase_C_sf"/>
</dbReference>
<feature type="transmembrane region" description="Helical" evidence="1">
    <location>
        <begin position="35"/>
        <end position="52"/>
    </location>
</feature>
<dbReference type="InterPro" id="IPR032834">
    <property type="entry name" value="NatK-like_C"/>
</dbReference>
<dbReference type="AlphaFoldDB" id="A0A7C8HD42"/>
<keyword evidence="1" id="KW-1133">Transmembrane helix</keyword>
<feature type="transmembrane region" description="Helical" evidence="1">
    <location>
        <begin position="156"/>
        <end position="177"/>
    </location>
</feature>
<evidence type="ECO:0000259" key="2">
    <source>
        <dbReference type="Pfam" id="PF14501"/>
    </source>
</evidence>
<dbReference type="RefSeq" id="WP_158741698.1">
    <property type="nucleotide sequence ID" value="NZ_JAFBEP010000031.1"/>
</dbReference>
<sequence length="399" mass="46716">MKHLHTNVFDKMLYIILASVLIAACNMLINGDEISHVLNTLALYTTFILYLWKNKEKSLSSNTIIFFIILLFSIIIQLFVIIVLRISVNNFKCTFFDGLIVQMLGTILVLLLSKVLPLSDLYILIEKKFFRIMITIISILYYSISILWNIDPTHDIDGITSMFVIIILAVIINMILLRDGLLNYAYEEKLKVYDTYFPIIEDIVEEFRKKQHDYHNHLQTLAVINEGLSGENAEILNEYIDNYMRENIWKDLIKIDNKIIIALFYSKYVYAKDQEINLQFHISNFNFCSQYANYELVEMYGILIDNAIEAVSKQETRKNIEIILGKHGERNLFRIINPHEFISSKQINQFFEKGYSTKEKKSKGIGLYKLKQILEKKGDIIFFYYDISLKSVIAEIQHT</sequence>
<dbReference type="EMBL" id="WSLF01000018">
    <property type="protein sequence ID" value="KAE9629139.1"/>
    <property type="molecule type" value="Genomic_DNA"/>
</dbReference>
<dbReference type="GO" id="GO:0042802">
    <property type="term" value="F:identical protein binding"/>
    <property type="evidence" value="ECO:0007669"/>
    <property type="project" value="TreeGrafter"/>
</dbReference>
<reference evidence="3 4" key="1">
    <citation type="submission" date="2019-12" db="EMBL/GenBank/DDBJ databases">
        <title>Defluviitalea raffinosedens, isolated from a biogas fermenter, genome sequencing and characterization.</title>
        <authorList>
            <person name="Rettenmaier R."/>
            <person name="Schneider M."/>
            <person name="Neuhaus K."/>
            <person name="Liebl W."/>
            <person name="Zverlov V."/>
        </authorList>
    </citation>
    <scope>NUCLEOTIDE SEQUENCE [LARGE SCALE GENOMIC DNA]</scope>
    <source>
        <strain evidence="3 4">249c-K6</strain>
    </source>
</reference>
<feature type="transmembrane region" description="Helical" evidence="1">
    <location>
        <begin position="129"/>
        <end position="150"/>
    </location>
</feature>
<dbReference type="Gene3D" id="3.30.565.10">
    <property type="entry name" value="Histidine kinase-like ATPase, C-terminal domain"/>
    <property type="match status" value="1"/>
</dbReference>
<keyword evidence="1" id="KW-0472">Membrane</keyword>
<feature type="domain" description="Sensor histidine kinase NatK-like C-terminal" evidence="2">
    <location>
        <begin position="295"/>
        <end position="378"/>
    </location>
</feature>
<proteinExistence type="predicted"/>
<dbReference type="Proteomes" id="UP000483018">
    <property type="component" value="Unassembled WGS sequence"/>
</dbReference>